<feature type="domain" description="SusD-like N-terminal" evidence="7">
    <location>
        <begin position="18"/>
        <end position="218"/>
    </location>
</feature>
<protein>
    <submittedName>
        <fullName evidence="8">SusD-like starch-binding protein associating with outer membrane</fullName>
    </submittedName>
</protein>
<comment type="caution">
    <text evidence="8">The sequence shown here is derived from an EMBL/GenBank/DDBJ whole genome shotgun (WGS) entry which is preliminary data.</text>
</comment>
<evidence type="ECO:0000313" key="8">
    <source>
        <dbReference type="EMBL" id="RZS70926.1"/>
    </source>
</evidence>
<dbReference type="InterPro" id="IPR011990">
    <property type="entry name" value="TPR-like_helical_dom_sf"/>
</dbReference>
<organism evidence="8 9">
    <name type="scientific">Pseudobacter ginsenosidimutans</name>
    <dbReference type="NCBI Taxonomy" id="661488"/>
    <lineage>
        <taxon>Bacteria</taxon>
        <taxon>Pseudomonadati</taxon>
        <taxon>Bacteroidota</taxon>
        <taxon>Chitinophagia</taxon>
        <taxon>Chitinophagales</taxon>
        <taxon>Chitinophagaceae</taxon>
        <taxon>Pseudobacter</taxon>
    </lineage>
</organism>
<comment type="similarity">
    <text evidence="2">Belongs to the SusD family.</text>
</comment>
<accession>A0A4Q7MQD2</accession>
<dbReference type="RefSeq" id="WP_130541471.1">
    <property type="nucleotide sequence ID" value="NZ_CP042431.1"/>
</dbReference>
<keyword evidence="9" id="KW-1185">Reference proteome</keyword>
<comment type="subcellular location">
    <subcellularLocation>
        <location evidence="1">Cell outer membrane</location>
    </subcellularLocation>
</comment>
<evidence type="ECO:0000259" key="6">
    <source>
        <dbReference type="Pfam" id="PF07980"/>
    </source>
</evidence>
<dbReference type="GO" id="GO:0009279">
    <property type="term" value="C:cell outer membrane"/>
    <property type="evidence" value="ECO:0007669"/>
    <property type="project" value="UniProtKB-SubCell"/>
</dbReference>
<evidence type="ECO:0000256" key="2">
    <source>
        <dbReference type="ARBA" id="ARBA00006275"/>
    </source>
</evidence>
<dbReference type="Pfam" id="PF07980">
    <property type="entry name" value="SusD_RagB"/>
    <property type="match status" value="1"/>
</dbReference>
<proteinExistence type="inferred from homology"/>
<dbReference type="Pfam" id="PF14322">
    <property type="entry name" value="SusD-like_3"/>
    <property type="match status" value="1"/>
</dbReference>
<dbReference type="OrthoDB" id="653598at2"/>
<dbReference type="Gene3D" id="1.25.40.390">
    <property type="match status" value="1"/>
</dbReference>
<dbReference type="SUPFAM" id="SSF48452">
    <property type="entry name" value="TPR-like"/>
    <property type="match status" value="1"/>
</dbReference>
<evidence type="ECO:0000313" key="9">
    <source>
        <dbReference type="Proteomes" id="UP000293874"/>
    </source>
</evidence>
<evidence type="ECO:0000256" key="1">
    <source>
        <dbReference type="ARBA" id="ARBA00004442"/>
    </source>
</evidence>
<dbReference type="InterPro" id="IPR033985">
    <property type="entry name" value="SusD-like_N"/>
</dbReference>
<evidence type="ECO:0000259" key="7">
    <source>
        <dbReference type="Pfam" id="PF14322"/>
    </source>
</evidence>
<gene>
    <name evidence="8" type="ORF">EV199_2825</name>
</gene>
<reference evidence="8 9" key="1">
    <citation type="submission" date="2019-02" db="EMBL/GenBank/DDBJ databases">
        <title>Genomic Encyclopedia of Type Strains, Phase IV (KMG-IV): sequencing the most valuable type-strain genomes for metagenomic binning, comparative biology and taxonomic classification.</title>
        <authorList>
            <person name="Goeker M."/>
        </authorList>
    </citation>
    <scope>NUCLEOTIDE SEQUENCE [LARGE SCALE GENOMIC DNA]</scope>
    <source>
        <strain evidence="8 9">DSM 18116</strain>
    </source>
</reference>
<sequence>MKQLFILFAAFILPGCNKFLDKPGDPTRKVPKTVADVQMLLDQPLANGSTFIGADEYYVSAAFWLYMMEANANYYFTWLPNNNTAMVGRDFWKESYNAIFNTNVGIEILNKVPVTAANKKEWELAKGSAHFVRAWSFLSVAWLYANTWHEERSKNDLGAVIDLDSDFLNKLSRSTVAETYDQILKDAQEAVKYLPLYPDNPVRPSRLAAYGLLARIYLSMRKYDEALQQCNLYLAELNALLDYNNPAEVQVDNDYPFSLFNKEVIYNNASVYSGSTFYPLDFNTVAVDTGIIKSFHNNDLRKRAFFKDYGEFWQFAGSSMYETPMTGICTDELYITRAECYARQGETGKAMKDLNDLLITRWTSGTFVPFTASTKEEALTIILDERKKELLFRGLRWMDIKRLNEEGANISIIRKSPDHTKTGVLLPGSPRFAMQLPEDLVINFGYQQNPKE</sequence>
<keyword evidence="3" id="KW-0732">Signal</keyword>
<keyword evidence="5" id="KW-0998">Cell outer membrane</keyword>
<dbReference type="AlphaFoldDB" id="A0A4Q7MQD2"/>
<feature type="domain" description="RagB/SusD" evidence="6">
    <location>
        <begin position="332"/>
        <end position="406"/>
    </location>
</feature>
<evidence type="ECO:0000256" key="5">
    <source>
        <dbReference type="ARBA" id="ARBA00023237"/>
    </source>
</evidence>
<evidence type="ECO:0000256" key="4">
    <source>
        <dbReference type="ARBA" id="ARBA00023136"/>
    </source>
</evidence>
<keyword evidence="4" id="KW-0472">Membrane</keyword>
<dbReference type="Proteomes" id="UP000293874">
    <property type="component" value="Unassembled WGS sequence"/>
</dbReference>
<name>A0A4Q7MQD2_9BACT</name>
<evidence type="ECO:0000256" key="3">
    <source>
        <dbReference type="ARBA" id="ARBA00022729"/>
    </source>
</evidence>
<dbReference type="EMBL" id="SGXA01000002">
    <property type="protein sequence ID" value="RZS70926.1"/>
    <property type="molecule type" value="Genomic_DNA"/>
</dbReference>
<dbReference type="InterPro" id="IPR012944">
    <property type="entry name" value="SusD_RagB_dom"/>
</dbReference>